<reference evidence="1" key="1">
    <citation type="journal article" date="2015" name="Nature">
        <title>Complex archaea that bridge the gap between prokaryotes and eukaryotes.</title>
        <authorList>
            <person name="Spang A."/>
            <person name="Saw J.H."/>
            <person name="Jorgensen S.L."/>
            <person name="Zaremba-Niedzwiedzka K."/>
            <person name="Martijn J."/>
            <person name="Lind A.E."/>
            <person name="van Eijk R."/>
            <person name="Schleper C."/>
            <person name="Guy L."/>
            <person name="Ettema T.J."/>
        </authorList>
    </citation>
    <scope>NUCLEOTIDE SEQUENCE</scope>
</reference>
<dbReference type="EMBL" id="LAZR01032209">
    <property type="protein sequence ID" value="KKL51551.1"/>
    <property type="molecule type" value="Genomic_DNA"/>
</dbReference>
<accession>A0A0F9DCW0</accession>
<organism evidence="1">
    <name type="scientific">marine sediment metagenome</name>
    <dbReference type="NCBI Taxonomy" id="412755"/>
    <lineage>
        <taxon>unclassified sequences</taxon>
        <taxon>metagenomes</taxon>
        <taxon>ecological metagenomes</taxon>
    </lineage>
</organism>
<gene>
    <name evidence="1" type="ORF">LCGC14_2294360</name>
</gene>
<sequence length="144" mass="16414">MPPKVKQRWGTVHRKQPASVSLRIAQRLGVSIRTVDTWRHGHEPSRPQSRTAVMLEVCYAIGALKEAQAILAPIEIAKAQIPIPEFTTELQAQVQYIDATEDQLEARFNERPGRETWLPWRRAMLEEIAHLNRLVISGNVRYAG</sequence>
<protein>
    <submittedName>
        <fullName evidence="1">Uncharacterized protein</fullName>
    </submittedName>
</protein>
<name>A0A0F9DCW0_9ZZZZ</name>
<dbReference type="AlphaFoldDB" id="A0A0F9DCW0"/>
<evidence type="ECO:0000313" key="1">
    <source>
        <dbReference type="EMBL" id="KKL51551.1"/>
    </source>
</evidence>
<comment type="caution">
    <text evidence="1">The sequence shown here is derived from an EMBL/GenBank/DDBJ whole genome shotgun (WGS) entry which is preliminary data.</text>
</comment>
<proteinExistence type="predicted"/>